<evidence type="ECO:0000313" key="10">
    <source>
        <dbReference type="Proteomes" id="UP001155604"/>
    </source>
</evidence>
<reference evidence="9" key="1">
    <citation type="journal article" date="2023" name="Int. J. Syst. Evol. Microbiol.">
        <title>&lt;i&gt;Shewanella septentrionalis&lt;/i&gt; sp. nov. and &lt;i&gt;Shewanella holmiensis&lt;/i&gt; sp. nov., isolated from Baltic Sea water and sediments.</title>
        <authorList>
            <person name="Martin-Rodriguez A.J."/>
            <person name="Thorell K."/>
            <person name="Joffre E."/>
            <person name="Jensie-Markopoulos S."/>
            <person name="Moore E.R.B."/>
            <person name="Sjoling A."/>
        </authorList>
    </citation>
    <scope>NUCLEOTIDE SEQUENCE</scope>
    <source>
        <strain evidence="9">SP1W3</strain>
    </source>
</reference>
<evidence type="ECO:0000256" key="5">
    <source>
        <dbReference type="ARBA" id="ARBA00023004"/>
    </source>
</evidence>
<feature type="domain" description="Cytochrome c" evidence="8">
    <location>
        <begin position="29"/>
        <end position="107"/>
    </location>
</feature>
<dbReference type="AlphaFoldDB" id="A0A9X2WW09"/>
<gene>
    <name evidence="9" type="ORF">NE536_14050</name>
</gene>
<keyword evidence="2 6" id="KW-0349">Heme</keyword>
<evidence type="ECO:0000256" key="6">
    <source>
        <dbReference type="PROSITE-ProRule" id="PRU00433"/>
    </source>
</evidence>
<dbReference type="SUPFAM" id="SSF46626">
    <property type="entry name" value="Cytochrome c"/>
    <property type="match status" value="1"/>
</dbReference>
<evidence type="ECO:0000256" key="2">
    <source>
        <dbReference type="ARBA" id="ARBA00022617"/>
    </source>
</evidence>
<keyword evidence="4" id="KW-0249">Electron transport</keyword>
<dbReference type="EMBL" id="JAMTCC010000023">
    <property type="protein sequence ID" value="MCT7946483.1"/>
    <property type="molecule type" value="Genomic_DNA"/>
</dbReference>
<comment type="caution">
    <text evidence="9">The sequence shown here is derived from an EMBL/GenBank/DDBJ whole genome shotgun (WGS) entry which is preliminary data.</text>
</comment>
<evidence type="ECO:0000256" key="1">
    <source>
        <dbReference type="ARBA" id="ARBA00022448"/>
    </source>
</evidence>
<name>A0A9X2WW09_9GAMM</name>
<proteinExistence type="predicted"/>
<organism evidence="9 10">
    <name type="scientific">Shewanella septentrionalis</name>
    <dbReference type="NCBI Taxonomy" id="2952223"/>
    <lineage>
        <taxon>Bacteria</taxon>
        <taxon>Pseudomonadati</taxon>
        <taxon>Pseudomonadota</taxon>
        <taxon>Gammaproteobacteria</taxon>
        <taxon>Alteromonadales</taxon>
        <taxon>Shewanellaceae</taxon>
        <taxon>Shewanella</taxon>
    </lineage>
</organism>
<evidence type="ECO:0000256" key="3">
    <source>
        <dbReference type="ARBA" id="ARBA00022723"/>
    </source>
</evidence>
<evidence type="ECO:0000256" key="4">
    <source>
        <dbReference type="ARBA" id="ARBA00022982"/>
    </source>
</evidence>
<keyword evidence="1" id="KW-0813">Transport</keyword>
<keyword evidence="7" id="KW-0732">Signal</keyword>
<dbReference type="PANTHER" id="PTHR33751:SF9">
    <property type="entry name" value="CYTOCHROME C4"/>
    <property type="match status" value="1"/>
</dbReference>
<dbReference type="GO" id="GO:0020037">
    <property type="term" value="F:heme binding"/>
    <property type="evidence" value="ECO:0007669"/>
    <property type="project" value="InterPro"/>
</dbReference>
<evidence type="ECO:0000313" key="9">
    <source>
        <dbReference type="EMBL" id="MCT7946483.1"/>
    </source>
</evidence>
<keyword evidence="3 6" id="KW-0479">Metal-binding</keyword>
<dbReference type="Gene3D" id="1.10.760.10">
    <property type="entry name" value="Cytochrome c-like domain"/>
    <property type="match status" value="1"/>
</dbReference>
<dbReference type="InterPro" id="IPR009056">
    <property type="entry name" value="Cyt_c-like_dom"/>
</dbReference>
<evidence type="ECO:0000256" key="7">
    <source>
        <dbReference type="SAM" id="SignalP"/>
    </source>
</evidence>
<protein>
    <submittedName>
        <fullName evidence="9">Cytochrome C</fullName>
    </submittedName>
</protein>
<keyword evidence="10" id="KW-1185">Reference proteome</keyword>
<dbReference type="GO" id="GO:0046872">
    <property type="term" value="F:metal ion binding"/>
    <property type="evidence" value="ECO:0007669"/>
    <property type="project" value="UniProtKB-KW"/>
</dbReference>
<dbReference type="InterPro" id="IPR036909">
    <property type="entry name" value="Cyt_c-like_dom_sf"/>
</dbReference>
<sequence>MKTNWRDKWMWQRVIYPVSVLMLMLPAVANADEANKLLNMCKACHGESGVSRFEHIPNIGWQNSDYLLKQLRAFKAENRQDPTMTKVAQLLSEADMQLMADYFYLGKDK</sequence>
<feature type="chain" id="PRO_5040790912" evidence="7">
    <location>
        <begin position="32"/>
        <end position="109"/>
    </location>
</feature>
<dbReference type="InterPro" id="IPR050597">
    <property type="entry name" value="Cytochrome_c_Oxidase_Subunit"/>
</dbReference>
<dbReference type="Proteomes" id="UP001155604">
    <property type="component" value="Unassembled WGS sequence"/>
</dbReference>
<accession>A0A9X2WW09</accession>
<dbReference type="PANTHER" id="PTHR33751">
    <property type="entry name" value="CBB3-TYPE CYTOCHROME C OXIDASE SUBUNIT FIXP"/>
    <property type="match status" value="1"/>
</dbReference>
<keyword evidence="5 6" id="KW-0408">Iron</keyword>
<feature type="signal peptide" evidence="7">
    <location>
        <begin position="1"/>
        <end position="31"/>
    </location>
</feature>
<dbReference type="PROSITE" id="PS51007">
    <property type="entry name" value="CYTC"/>
    <property type="match status" value="1"/>
</dbReference>
<evidence type="ECO:0000259" key="8">
    <source>
        <dbReference type="PROSITE" id="PS51007"/>
    </source>
</evidence>
<dbReference type="GO" id="GO:0009055">
    <property type="term" value="F:electron transfer activity"/>
    <property type="evidence" value="ECO:0007669"/>
    <property type="project" value="InterPro"/>
</dbReference>